<evidence type="ECO:0000313" key="2">
    <source>
        <dbReference type="Proteomes" id="UP000000933"/>
    </source>
</evidence>
<gene>
    <name evidence="1" type="ORF">SRM_p61017</name>
</gene>
<dbReference type="HOGENOM" id="CLU_836484_0_0_10"/>
<name>D5H4D3_SALRM</name>
<dbReference type="AlphaFoldDB" id="D5H4D3"/>
<organism evidence="1 2">
    <name type="scientific">Salinibacter ruber (strain M8)</name>
    <dbReference type="NCBI Taxonomy" id="761659"/>
    <lineage>
        <taxon>Bacteria</taxon>
        <taxon>Pseudomonadati</taxon>
        <taxon>Rhodothermota</taxon>
        <taxon>Rhodothermia</taxon>
        <taxon>Rhodothermales</taxon>
        <taxon>Salinibacteraceae</taxon>
        <taxon>Salinibacter</taxon>
    </lineage>
</organism>
<evidence type="ECO:0000313" key="1">
    <source>
        <dbReference type="EMBL" id="CBH22773.1"/>
    </source>
</evidence>
<protein>
    <submittedName>
        <fullName evidence="1">Uncharacterized protein</fullName>
    </submittedName>
</protein>
<geneLocation type="plasmid" evidence="1 2">
    <name>pSR61</name>
</geneLocation>
<proteinExistence type="predicted"/>
<sequence length="332" mass="35935">MLVGLKSSRWRAITVAQRRSYFLFAVLEASTNTVQVHLCPMRFRSAFLLLLLATAATALIVGCDSAGTTGEQPEDEPTENGSVNVALARSVNSDIPSNADSAFVRLWNPETGFNSKKYVNIPDPGGQTQISFSAPAEGGYRTGIIPSTPADITKKVLGYGESSPFTIVGGDTARTSVDVRPEKLMVQAPSSLDQGETDTVTAVLNMNPPDIPMRLEANHDSTDYPAEDAAAIGAPDTDSTTVEQFLVGDSLATGDSLYFDIIRYIEPNNSDAWVVGRRLLDDYKSFPDDFTIPIEGSDEGTVIIVFTREENGWERARRLDPEVSSHPLLPSN</sequence>
<dbReference type="RefSeq" id="WP_013060373.1">
    <property type="nucleotide sequence ID" value="NC_014030.1"/>
</dbReference>
<reference evidence="2" key="2">
    <citation type="submission" date="2010-04" db="EMBL/GenBank/DDBJ databases">
        <title>Genome sequence of Salinibacter ruber M8.</title>
        <authorList>
            <consortium name="Genoscope"/>
        </authorList>
    </citation>
    <scope>NUCLEOTIDE SEQUENCE [LARGE SCALE GENOMIC DNA]</scope>
    <source>
        <strain evidence="2">M8</strain>
        <plasmid evidence="2">pSR61</plasmid>
    </source>
</reference>
<accession>D5H4D3</accession>
<reference evidence="1 2" key="1">
    <citation type="journal article" date="2010" name="ISME J.">
        <title>Fine-scale evolution: genomic, phenotypic and ecological differentiation in two coexisting Salinibacter ruber strains.</title>
        <authorList>
            <person name="Pena A."/>
            <person name="Teeling H."/>
            <person name="Huerta-Cepas J."/>
            <person name="Santos F."/>
            <person name="Yarza P."/>
            <person name="Brito-Echeverria J."/>
            <person name="Lucio M."/>
            <person name="Schmitt-Kopplin P."/>
            <person name="Meseguer I."/>
            <person name="Schenowitz C."/>
            <person name="Dossat C."/>
            <person name="Barbe V."/>
            <person name="Dopazo J."/>
            <person name="Rossello-Mora R."/>
            <person name="Schuler M."/>
            <person name="Glockner F.O."/>
            <person name="Amann R."/>
            <person name="Gabaldon T."/>
            <person name="Anton J."/>
        </authorList>
    </citation>
    <scope>NUCLEOTIDE SEQUENCE [LARGE SCALE GENOMIC DNA]</scope>
    <source>
        <strain evidence="1 2">M8</strain>
        <plasmid evidence="2">pSR61</plasmid>
    </source>
</reference>
<dbReference type="KEGG" id="srm:SRM_p61017"/>
<dbReference type="EMBL" id="FP565812">
    <property type="protein sequence ID" value="CBH22773.1"/>
    <property type="molecule type" value="Genomic_DNA"/>
</dbReference>
<dbReference type="Proteomes" id="UP000000933">
    <property type="component" value="Plasmid pSR61"/>
</dbReference>
<keyword evidence="1" id="KW-0614">Plasmid</keyword>